<proteinExistence type="predicted"/>
<accession>I0HT66</accession>
<dbReference type="RefSeq" id="WP_014429064.1">
    <property type="nucleotide sequence ID" value="NC_017075.1"/>
</dbReference>
<dbReference type="Proteomes" id="UP000007883">
    <property type="component" value="Chromosome"/>
</dbReference>
<feature type="transmembrane region" description="Helical" evidence="2">
    <location>
        <begin position="14"/>
        <end position="34"/>
    </location>
</feature>
<keyword evidence="2" id="KW-1133">Transmembrane helix</keyword>
<evidence type="ECO:0000313" key="3">
    <source>
        <dbReference type="EMBL" id="BAL96203.1"/>
    </source>
</evidence>
<sequence length="77" mass="8011">MNRHPIRLNATTPWLLWGAALALALLAAYVHLLTSAVERAAAQRAAPPAGNRGAPAQGAQAMPTPIPDSHVAFIVVP</sequence>
<organism evidence="3 4">
    <name type="scientific">Rubrivivax gelatinosus (strain NBRC 100245 / IL144)</name>
    <dbReference type="NCBI Taxonomy" id="983917"/>
    <lineage>
        <taxon>Bacteria</taxon>
        <taxon>Pseudomonadati</taxon>
        <taxon>Pseudomonadota</taxon>
        <taxon>Betaproteobacteria</taxon>
        <taxon>Burkholderiales</taxon>
        <taxon>Sphaerotilaceae</taxon>
        <taxon>Rubrivivax</taxon>
    </lineage>
</organism>
<reference evidence="3 4" key="1">
    <citation type="journal article" date="2012" name="J. Bacteriol.">
        <title>Complete genome sequence of phototrophic betaproteobacterium Rubrivivax gelatinosus IL144.</title>
        <authorList>
            <person name="Nagashima S."/>
            <person name="Kamimura A."/>
            <person name="Shimizu T."/>
            <person name="Nakamura-isaki S."/>
            <person name="Aono E."/>
            <person name="Sakamoto K."/>
            <person name="Ichikawa N."/>
            <person name="Nakazawa H."/>
            <person name="Sekine M."/>
            <person name="Yamazaki S."/>
            <person name="Fujita N."/>
            <person name="Shimada K."/>
            <person name="Hanada S."/>
            <person name="Nagashima K.V.P."/>
        </authorList>
    </citation>
    <scope>NUCLEOTIDE SEQUENCE [LARGE SCALE GENOMIC DNA]</scope>
    <source>
        <strain evidence="4">NBRC 100245 / IL144</strain>
    </source>
</reference>
<feature type="region of interest" description="Disordered" evidence="1">
    <location>
        <begin position="43"/>
        <end position="65"/>
    </location>
</feature>
<protein>
    <submittedName>
        <fullName evidence="3">Uncharacterized protein</fullName>
    </submittedName>
</protein>
<dbReference type="EMBL" id="AP012320">
    <property type="protein sequence ID" value="BAL96203.1"/>
    <property type="molecule type" value="Genomic_DNA"/>
</dbReference>
<keyword evidence="2" id="KW-0812">Transmembrane</keyword>
<dbReference type="KEGG" id="rge:RGE_28640"/>
<gene>
    <name evidence="3" type="ordered locus">RGE_28640</name>
</gene>
<dbReference type="STRING" id="983917.RGE_28640"/>
<name>I0HT66_RUBGI</name>
<feature type="compositionally biased region" description="Low complexity" evidence="1">
    <location>
        <begin position="43"/>
        <end position="61"/>
    </location>
</feature>
<evidence type="ECO:0000256" key="2">
    <source>
        <dbReference type="SAM" id="Phobius"/>
    </source>
</evidence>
<keyword evidence="2" id="KW-0472">Membrane</keyword>
<dbReference type="AlphaFoldDB" id="I0HT66"/>
<evidence type="ECO:0000256" key="1">
    <source>
        <dbReference type="SAM" id="MobiDB-lite"/>
    </source>
</evidence>
<evidence type="ECO:0000313" key="4">
    <source>
        <dbReference type="Proteomes" id="UP000007883"/>
    </source>
</evidence>
<dbReference type="HOGENOM" id="CLU_2635851_0_0_4"/>
<keyword evidence="4" id="KW-1185">Reference proteome</keyword>
<dbReference type="PATRIC" id="fig|983917.3.peg.2792"/>